<dbReference type="GO" id="GO:0008324">
    <property type="term" value="F:monoatomic cation transmembrane transporter activity"/>
    <property type="evidence" value="ECO:0007669"/>
    <property type="project" value="InterPro"/>
</dbReference>
<dbReference type="Pfam" id="PF07885">
    <property type="entry name" value="Ion_trans_2"/>
    <property type="match status" value="1"/>
</dbReference>
<evidence type="ECO:0000256" key="1">
    <source>
        <dbReference type="ARBA" id="ARBA00004651"/>
    </source>
</evidence>
<evidence type="ECO:0000313" key="5">
    <source>
        <dbReference type="EMBL" id="KRT35190.1"/>
    </source>
</evidence>
<feature type="transmembrane region" description="Helical" evidence="2">
    <location>
        <begin position="59"/>
        <end position="78"/>
    </location>
</feature>
<keyword evidence="6" id="KW-1185">Reference proteome</keyword>
<name>A0A0T5XA50_9BACT</name>
<dbReference type="InterPro" id="IPR013099">
    <property type="entry name" value="K_chnl_dom"/>
</dbReference>
<dbReference type="PANTHER" id="PTHR43833:SF9">
    <property type="entry name" value="POTASSIUM CHANNEL PROTEIN YUGO-RELATED"/>
    <property type="match status" value="1"/>
</dbReference>
<keyword evidence="2" id="KW-1133">Transmembrane helix</keyword>
<dbReference type="EMBL" id="ACJX03000001">
    <property type="protein sequence ID" value="KRT35190.1"/>
    <property type="molecule type" value="Genomic_DNA"/>
</dbReference>
<dbReference type="PANTHER" id="PTHR43833">
    <property type="entry name" value="POTASSIUM CHANNEL PROTEIN 2-RELATED-RELATED"/>
    <property type="match status" value="1"/>
</dbReference>
<feature type="transmembrane region" description="Helical" evidence="2">
    <location>
        <begin position="7"/>
        <end position="30"/>
    </location>
</feature>
<gene>
    <name evidence="5" type="ORF">HMPREF1705_04455</name>
</gene>
<sequence>MKITKSAWIWLFTLLFVLGFGIGGFCILLDLSFVEAFYYTIITLATVGYNAPPNLSMEGMLFIAILVILGISAAGYAVSQVTRYFLVERILTALGKRRDVRVDKLEKHWIICGLGRMGEEVFEHLRHYDIPCMALEMSEQKVAWAREKGWIVLQGDARDEDTLESAGVRRAEGLIVTLSDASDNVYVIITARSLNPNLRTIARASDSQSVRILYRAGAEKVINPIVAGAAAIARASIKPTVANFLELVNISRDLDLDFDSVHIMPGSPLIGKSLAESPLRSEYNAMVIAVKRDSGEYIYNPTGSLVIEQGDELIVFADGKRMANLRKVAAGLKE</sequence>
<keyword evidence="2" id="KW-0472">Membrane</keyword>
<dbReference type="InterPro" id="IPR050721">
    <property type="entry name" value="Trk_Ktr_HKT_K-transport"/>
</dbReference>
<dbReference type="SUPFAM" id="SSF116726">
    <property type="entry name" value="TrkA C-terminal domain-like"/>
    <property type="match status" value="1"/>
</dbReference>
<dbReference type="AlphaFoldDB" id="A0A0T5XA50"/>
<dbReference type="Gene3D" id="3.30.70.1450">
    <property type="entry name" value="Regulator of K+ conductance, C-terminal domain"/>
    <property type="match status" value="1"/>
</dbReference>
<comment type="caution">
    <text evidence="5">The sequence shown here is derived from an EMBL/GenBank/DDBJ whole genome shotgun (WGS) entry which is preliminary data.</text>
</comment>
<dbReference type="GO" id="GO:0006813">
    <property type="term" value="P:potassium ion transport"/>
    <property type="evidence" value="ECO:0007669"/>
    <property type="project" value="InterPro"/>
</dbReference>
<dbReference type="Proteomes" id="UP000005273">
    <property type="component" value="Unassembled WGS sequence"/>
</dbReference>
<dbReference type="SUPFAM" id="SSF51735">
    <property type="entry name" value="NAD(P)-binding Rossmann-fold domains"/>
    <property type="match status" value="1"/>
</dbReference>
<dbReference type="Pfam" id="PF02254">
    <property type="entry name" value="TrkA_N"/>
    <property type="match status" value="1"/>
</dbReference>
<feature type="transmembrane region" description="Helical" evidence="2">
    <location>
        <begin position="36"/>
        <end position="52"/>
    </location>
</feature>
<accession>A0A0T5XA50</accession>
<evidence type="ECO:0000256" key="2">
    <source>
        <dbReference type="SAM" id="Phobius"/>
    </source>
</evidence>
<dbReference type="SUPFAM" id="SSF81324">
    <property type="entry name" value="Voltage-gated potassium channels"/>
    <property type="match status" value="1"/>
</dbReference>
<proteinExistence type="predicted"/>
<feature type="domain" description="RCK N-terminal" evidence="3">
    <location>
        <begin position="106"/>
        <end position="222"/>
    </location>
</feature>
<comment type="subcellular location">
    <subcellularLocation>
        <location evidence="1">Cell membrane</location>
        <topology evidence="1">Multi-pass membrane protein</topology>
    </subcellularLocation>
</comment>
<dbReference type="InterPro" id="IPR003148">
    <property type="entry name" value="RCK_N"/>
</dbReference>
<reference evidence="6" key="1">
    <citation type="submission" date="2012-09" db="EMBL/GenBank/DDBJ databases">
        <authorList>
            <person name="Weinstock G."/>
            <person name="Sodergren E."/>
            <person name="Clifton S."/>
            <person name="Fulton L."/>
            <person name="Fulton B."/>
            <person name="Courtney L."/>
            <person name="Fronick C."/>
            <person name="Harrison M."/>
            <person name="Strong C."/>
            <person name="Farmer C."/>
            <person name="Delehaunty K."/>
            <person name="Markovic C."/>
            <person name="Hall O."/>
            <person name="Minx P."/>
            <person name="Tomlinson C."/>
            <person name="Mitreva M."/>
            <person name="Nelson J."/>
            <person name="Hou S."/>
            <person name="Wollam A."/>
            <person name="Pepin K.H."/>
            <person name="Johnson M."/>
            <person name="Bhonagiri V."/>
            <person name="Nash W.E."/>
            <person name="Suruliraj S."/>
            <person name="Warren W."/>
            <person name="Chinwalla A."/>
            <person name="Mardis E.R."/>
            <person name="Wilson R.K."/>
        </authorList>
    </citation>
    <scope>NUCLEOTIDE SEQUENCE [LARGE SCALE GENOMIC DNA]</scope>
    <source>
        <strain evidence="6">OS1</strain>
    </source>
</reference>
<dbReference type="InterPro" id="IPR006037">
    <property type="entry name" value="RCK_C"/>
</dbReference>
<dbReference type="STRING" id="592015.HMPREF1705_04455"/>
<feature type="domain" description="RCK C-terminal" evidence="4">
    <location>
        <begin position="245"/>
        <end position="331"/>
    </location>
</feature>
<dbReference type="Gene3D" id="1.10.287.70">
    <property type="match status" value="1"/>
</dbReference>
<evidence type="ECO:0000313" key="6">
    <source>
        <dbReference type="Proteomes" id="UP000005273"/>
    </source>
</evidence>
<organism evidence="5 6">
    <name type="scientific">Acetomicrobium hydrogeniformans ATCC BAA-1850</name>
    <dbReference type="NCBI Taxonomy" id="592015"/>
    <lineage>
        <taxon>Bacteria</taxon>
        <taxon>Thermotogati</taxon>
        <taxon>Synergistota</taxon>
        <taxon>Synergistia</taxon>
        <taxon>Synergistales</taxon>
        <taxon>Acetomicrobiaceae</taxon>
        <taxon>Acetomicrobium</taxon>
    </lineage>
</organism>
<dbReference type="Pfam" id="PF02080">
    <property type="entry name" value="TrkA_C"/>
    <property type="match status" value="1"/>
</dbReference>
<dbReference type="GO" id="GO:0005886">
    <property type="term" value="C:plasma membrane"/>
    <property type="evidence" value="ECO:0007669"/>
    <property type="project" value="UniProtKB-SubCell"/>
</dbReference>
<dbReference type="PROSITE" id="PS51202">
    <property type="entry name" value="RCK_C"/>
    <property type="match status" value="1"/>
</dbReference>
<protein>
    <submittedName>
        <fullName evidence="5">TrkA protein</fullName>
    </submittedName>
</protein>
<dbReference type="InterPro" id="IPR036721">
    <property type="entry name" value="RCK_C_sf"/>
</dbReference>
<dbReference type="eggNOG" id="COG1226">
    <property type="taxonomic scope" value="Bacteria"/>
</dbReference>
<keyword evidence="2" id="KW-0812">Transmembrane</keyword>
<evidence type="ECO:0000259" key="3">
    <source>
        <dbReference type="PROSITE" id="PS51201"/>
    </source>
</evidence>
<evidence type="ECO:0000259" key="4">
    <source>
        <dbReference type="PROSITE" id="PS51202"/>
    </source>
</evidence>
<dbReference type="InterPro" id="IPR036291">
    <property type="entry name" value="NAD(P)-bd_dom_sf"/>
</dbReference>
<dbReference type="Gene3D" id="3.40.50.720">
    <property type="entry name" value="NAD(P)-binding Rossmann-like Domain"/>
    <property type="match status" value="1"/>
</dbReference>
<dbReference type="OrthoDB" id="9785285at2"/>
<dbReference type="RefSeq" id="WP_009202164.1">
    <property type="nucleotide sequence ID" value="NZ_ACJX03000001.1"/>
</dbReference>
<dbReference type="PROSITE" id="PS51201">
    <property type="entry name" value="RCK_N"/>
    <property type="match status" value="1"/>
</dbReference>